<reference evidence="10" key="3">
    <citation type="submission" date="2025-04" db="UniProtKB">
        <authorList>
            <consortium name="RefSeq"/>
        </authorList>
    </citation>
    <scope>IDENTIFICATION</scope>
    <source>
        <strain evidence="10">CBS 781.70</strain>
    </source>
</reference>
<dbReference type="Gene3D" id="3.30.230.70">
    <property type="entry name" value="GHMP Kinase, N-terminal domain"/>
    <property type="match status" value="1"/>
</dbReference>
<reference evidence="10" key="2">
    <citation type="submission" date="2020-04" db="EMBL/GenBank/DDBJ databases">
        <authorList>
            <consortium name="NCBI Genome Project"/>
        </authorList>
    </citation>
    <scope>NUCLEOTIDE SEQUENCE</scope>
    <source>
        <strain evidence="10">CBS 781.70</strain>
    </source>
</reference>
<evidence type="ECO:0000256" key="1">
    <source>
        <dbReference type="ARBA" id="ARBA00004496"/>
    </source>
</evidence>
<dbReference type="GO" id="GO:0071035">
    <property type="term" value="P:nuclear polyadenylation-dependent rRNA catabolic process"/>
    <property type="evidence" value="ECO:0007669"/>
    <property type="project" value="TreeGrafter"/>
</dbReference>
<dbReference type="GO" id="GO:0016075">
    <property type="term" value="P:rRNA catabolic process"/>
    <property type="evidence" value="ECO:0007669"/>
    <property type="project" value="TreeGrafter"/>
</dbReference>
<dbReference type="GO" id="GO:0071038">
    <property type="term" value="P:TRAMP-dependent tRNA surveillance pathway"/>
    <property type="evidence" value="ECO:0007669"/>
    <property type="project" value="TreeGrafter"/>
</dbReference>
<dbReference type="InterPro" id="IPR020568">
    <property type="entry name" value="Ribosomal_Su5_D2-typ_SF"/>
</dbReference>
<comment type="subcellular location">
    <subcellularLocation>
        <location evidence="1">Cytoplasm</location>
    </subcellularLocation>
    <subcellularLocation>
        <location evidence="2">Nucleus</location>
        <location evidence="2">Nucleolus</location>
    </subcellularLocation>
</comment>
<dbReference type="SUPFAM" id="SSF54211">
    <property type="entry name" value="Ribosomal protein S5 domain 2-like"/>
    <property type="match status" value="1"/>
</dbReference>
<keyword evidence="4" id="KW-0963">Cytoplasm</keyword>
<evidence type="ECO:0000313" key="8">
    <source>
        <dbReference type="EMBL" id="KAF1817370.1"/>
    </source>
</evidence>
<dbReference type="InterPro" id="IPR050590">
    <property type="entry name" value="Exosome_comp_Rrp42_subfam"/>
</dbReference>
<dbReference type="PANTHER" id="PTHR11097:SF8">
    <property type="entry name" value="EXOSOME COMPLEX COMPONENT RRP42"/>
    <property type="match status" value="1"/>
</dbReference>
<dbReference type="Pfam" id="PF01138">
    <property type="entry name" value="RNase_PH"/>
    <property type="match status" value="1"/>
</dbReference>
<evidence type="ECO:0000256" key="6">
    <source>
        <dbReference type="ARBA" id="ARBA00042523"/>
    </source>
</evidence>
<dbReference type="OrthoDB" id="272245at2759"/>
<evidence type="ECO:0000313" key="10">
    <source>
        <dbReference type="RefSeq" id="XP_033539001.1"/>
    </source>
</evidence>
<dbReference type="Proteomes" id="UP000504638">
    <property type="component" value="Unplaced"/>
</dbReference>
<sequence length="379" mass="40724">MPTQASINAQAQVFLSPAELSYLHSSLTLNPAIRPDGRSSTQFRPLVAEADILSNANGSARVCFADGTEAVAGVKIEVEKTQDAWKAADAALDVDDGEEYEEGRGSRRKADLSEDVWVETHVEIPGYREDDALPVFLAGILTEALLASGELKQRLFINRRFHWKLYVDILLLSQPLSYPLPLLSLTTHLALLSARVPLLISQGEEDPLFSDDWAAATLLYPRTGAVAGDKPPITLLVVTIGENIIFDPSKDELAVAESVVAVSLDEPSISPAARSGKQKANPQSRRNLRLLSLRTIDPPSHLTSSGVPTSLGMETGADDFGTAATSSEAIVAREGLDRGEVWSPPRGGLKRNMVVKIIKECTSEEGVGQEVIRALAAVG</sequence>
<dbReference type="GO" id="GO:0000177">
    <property type="term" value="C:cytoplasmic exosome (RNase complex)"/>
    <property type="evidence" value="ECO:0007669"/>
    <property type="project" value="TreeGrafter"/>
</dbReference>
<gene>
    <name evidence="8 10" type="ORF">P152DRAFT_16913</name>
</gene>
<name>A0A6G1GHM5_9PEZI</name>
<evidence type="ECO:0000313" key="9">
    <source>
        <dbReference type="Proteomes" id="UP000504638"/>
    </source>
</evidence>
<accession>A0A6G1GHM5</accession>
<dbReference type="GO" id="GO:0000467">
    <property type="term" value="P:exonucleolytic trimming to generate mature 3'-end of 5.8S rRNA from tricistronic rRNA transcript (SSU-rRNA, 5.8S rRNA, LSU-rRNA)"/>
    <property type="evidence" value="ECO:0007669"/>
    <property type="project" value="TreeGrafter"/>
</dbReference>
<organism evidence="8">
    <name type="scientific">Eremomyces bilateralis CBS 781.70</name>
    <dbReference type="NCBI Taxonomy" id="1392243"/>
    <lineage>
        <taxon>Eukaryota</taxon>
        <taxon>Fungi</taxon>
        <taxon>Dikarya</taxon>
        <taxon>Ascomycota</taxon>
        <taxon>Pezizomycotina</taxon>
        <taxon>Dothideomycetes</taxon>
        <taxon>Dothideomycetes incertae sedis</taxon>
        <taxon>Eremomycetales</taxon>
        <taxon>Eremomycetaceae</taxon>
        <taxon>Eremomyces</taxon>
    </lineage>
</organism>
<keyword evidence="5" id="KW-0271">Exosome</keyword>
<dbReference type="InterPro" id="IPR001247">
    <property type="entry name" value="ExoRNase_PH_dom1"/>
</dbReference>
<evidence type="ECO:0000256" key="3">
    <source>
        <dbReference type="ARBA" id="ARBA00006678"/>
    </source>
</evidence>
<comment type="similarity">
    <text evidence="3">Belongs to the RNase PH family.</text>
</comment>
<feature type="domain" description="Exoribonuclease phosphorolytic" evidence="7">
    <location>
        <begin position="42"/>
        <end position="197"/>
    </location>
</feature>
<dbReference type="GO" id="GO:0035925">
    <property type="term" value="F:mRNA 3'-UTR AU-rich region binding"/>
    <property type="evidence" value="ECO:0007669"/>
    <property type="project" value="TreeGrafter"/>
</dbReference>
<dbReference type="EMBL" id="ML975149">
    <property type="protein sequence ID" value="KAF1817370.1"/>
    <property type="molecule type" value="Genomic_DNA"/>
</dbReference>
<dbReference type="AlphaFoldDB" id="A0A6G1GHM5"/>
<dbReference type="PANTHER" id="PTHR11097">
    <property type="entry name" value="EXOSOME COMPLEX EXONUCLEASE RIBOSOMAL RNA PROCESSING PROTEIN"/>
    <property type="match status" value="1"/>
</dbReference>
<keyword evidence="9" id="KW-1185">Reference proteome</keyword>
<dbReference type="GO" id="GO:0005730">
    <property type="term" value="C:nucleolus"/>
    <property type="evidence" value="ECO:0007669"/>
    <property type="project" value="UniProtKB-SubCell"/>
</dbReference>
<dbReference type="RefSeq" id="XP_033539001.1">
    <property type="nucleotide sequence ID" value="XM_033674075.1"/>
</dbReference>
<protein>
    <recommendedName>
        <fullName evidence="6">Ribosomal RNA-processing protein 42</fullName>
    </recommendedName>
</protein>
<reference evidence="8 10" key="1">
    <citation type="submission" date="2020-01" db="EMBL/GenBank/DDBJ databases">
        <authorList>
            <consortium name="DOE Joint Genome Institute"/>
            <person name="Haridas S."/>
            <person name="Albert R."/>
            <person name="Binder M."/>
            <person name="Bloem J."/>
            <person name="Labutti K."/>
            <person name="Salamov A."/>
            <person name="Andreopoulos B."/>
            <person name="Baker S.E."/>
            <person name="Barry K."/>
            <person name="Bills G."/>
            <person name="Bluhm B.H."/>
            <person name="Cannon C."/>
            <person name="Castanera R."/>
            <person name="Culley D.E."/>
            <person name="Daum C."/>
            <person name="Ezra D."/>
            <person name="Gonzalez J.B."/>
            <person name="Henrissat B."/>
            <person name="Kuo A."/>
            <person name="Liang C."/>
            <person name="Lipzen A."/>
            <person name="Lutzoni F."/>
            <person name="Magnuson J."/>
            <person name="Mondo S."/>
            <person name="Nolan M."/>
            <person name="Ohm R."/>
            <person name="Pangilinan J."/>
            <person name="Park H.-J."/>
            <person name="Ramirez L."/>
            <person name="Alfaro M."/>
            <person name="Sun H."/>
            <person name="Tritt A."/>
            <person name="Yoshinaga Y."/>
            <person name="Zwiers L.-H."/>
            <person name="Turgeon B.G."/>
            <person name="Goodwin S.B."/>
            <person name="Spatafora J.W."/>
            <person name="Crous P.W."/>
            <person name="Grigoriev I.V."/>
        </authorList>
    </citation>
    <scope>NUCLEOTIDE SEQUENCE</scope>
    <source>
        <strain evidence="8 10">CBS 781.70</strain>
    </source>
</reference>
<dbReference type="GO" id="GO:0071028">
    <property type="term" value="P:nuclear mRNA surveillance"/>
    <property type="evidence" value="ECO:0007669"/>
    <property type="project" value="TreeGrafter"/>
</dbReference>
<evidence type="ECO:0000256" key="5">
    <source>
        <dbReference type="ARBA" id="ARBA00022835"/>
    </source>
</evidence>
<dbReference type="GO" id="GO:0000176">
    <property type="term" value="C:nuclear exosome (RNase complex)"/>
    <property type="evidence" value="ECO:0007669"/>
    <property type="project" value="UniProtKB-ARBA"/>
</dbReference>
<dbReference type="GeneID" id="54414645"/>
<dbReference type="GO" id="GO:0034476">
    <property type="term" value="P:U5 snRNA 3'-end processing"/>
    <property type="evidence" value="ECO:0007669"/>
    <property type="project" value="TreeGrafter"/>
</dbReference>
<dbReference type="GO" id="GO:0034475">
    <property type="term" value="P:U4 snRNA 3'-end processing"/>
    <property type="evidence" value="ECO:0007669"/>
    <property type="project" value="TreeGrafter"/>
</dbReference>
<proteinExistence type="inferred from homology"/>
<evidence type="ECO:0000259" key="7">
    <source>
        <dbReference type="Pfam" id="PF01138"/>
    </source>
</evidence>
<dbReference type="InterPro" id="IPR027408">
    <property type="entry name" value="PNPase/RNase_PH_dom_sf"/>
</dbReference>
<evidence type="ECO:0000256" key="2">
    <source>
        <dbReference type="ARBA" id="ARBA00004604"/>
    </source>
</evidence>
<dbReference type="GO" id="GO:0034473">
    <property type="term" value="P:U1 snRNA 3'-end processing"/>
    <property type="evidence" value="ECO:0007669"/>
    <property type="project" value="TreeGrafter"/>
</dbReference>
<evidence type="ECO:0000256" key="4">
    <source>
        <dbReference type="ARBA" id="ARBA00022490"/>
    </source>
</evidence>